<organism evidence="3 4">
    <name type="scientific">Photobacterium sanguinicancri</name>
    <dbReference type="NCBI Taxonomy" id="875932"/>
    <lineage>
        <taxon>Bacteria</taxon>
        <taxon>Pseudomonadati</taxon>
        <taxon>Pseudomonadota</taxon>
        <taxon>Gammaproteobacteria</taxon>
        <taxon>Vibrionales</taxon>
        <taxon>Vibrionaceae</taxon>
        <taxon>Photobacterium</taxon>
    </lineage>
</organism>
<dbReference type="Proteomes" id="UP000215999">
    <property type="component" value="Unassembled WGS sequence"/>
</dbReference>
<proteinExistence type="predicted"/>
<comment type="caution">
    <text evidence="3">The sequence shown here is derived from an EMBL/GenBank/DDBJ whole genome shotgun (WGS) entry which is preliminary data.</text>
</comment>
<evidence type="ECO:0000313" key="4">
    <source>
        <dbReference type="Proteomes" id="UP000215999"/>
    </source>
</evidence>
<name>A0ABX4FR80_9GAMM</name>
<dbReference type="EMBL" id="NOIF01000388">
    <property type="protein sequence ID" value="OZS41355.1"/>
    <property type="molecule type" value="Genomic_DNA"/>
</dbReference>
<keyword evidence="4" id="KW-1185">Reference proteome</keyword>
<keyword evidence="1" id="KW-0812">Transmembrane</keyword>
<sequence length="163" mass="18563">METNTIISLSSVIIALSALGITIYQAYLGRKHNKLSLRPHLHYWFDNSELDNVYSFEVINNGIGPAKVKTFEVTLNGETVEERGTRQLSTALYTVFSGYELELTTSYLDKGNCISPNKSIELFKISFSNDTPISEREYKEKLNQISVVITYESFYKEIFKLAP</sequence>
<accession>A0ABX4FR80</accession>
<reference evidence="3" key="2">
    <citation type="submission" date="2017-07" db="EMBL/GenBank/DDBJ databases">
        <authorList>
            <person name="Gomez-Gil B."/>
            <person name="Enciso-Ibarra K."/>
        </authorList>
    </citation>
    <scope>NUCLEOTIDE SEQUENCE</scope>
    <source>
        <strain evidence="3">CAIM 1827</strain>
    </source>
</reference>
<keyword evidence="1" id="KW-1133">Transmembrane helix</keyword>
<keyword evidence="1" id="KW-0472">Membrane</keyword>
<evidence type="ECO:0000313" key="2">
    <source>
        <dbReference type="EMBL" id="OZS41355.1"/>
    </source>
</evidence>
<feature type="transmembrane region" description="Helical" evidence="1">
    <location>
        <begin position="6"/>
        <end position="28"/>
    </location>
</feature>
<gene>
    <name evidence="3" type="ORF">ASV53_23805</name>
    <name evidence="2" type="ORF">ASV53_24195</name>
</gene>
<evidence type="ECO:0008006" key="5">
    <source>
        <dbReference type="Google" id="ProtNLM"/>
    </source>
</evidence>
<protein>
    <recommendedName>
        <fullName evidence="5">DUF4426 domain-containing protein</fullName>
    </recommendedName>
</protein>
<dbReference type="RefSeq" id="WP_017007271.1">
    <property type="nucleotide sequence ID" value="NZ_NOIF01000337.1"/>
</dbReference>
<evidence type="ECO:0000313" key="3">
    <source>
        <dbReference type="EMBL" id="OZS41422.1"/>
    </source>
</evidence>
<evidence type="ECO:0000256" key="1">
    <source>
        <dbReference type="SAM" id="Phobius"/>
    </source>
</evidence>
<reference evidence="3 4" key="1">
    <citation type="journal article" date="2016" name="Antonie Van Leeuwenhoek">
        <title>Photobacterium sanguinicancri sp. nov. isolated from marine animals.</title>
        <authorList>
            <person name="Gomez-Gil B."/>
            <person name="Roque A."/>
            <person name="Rotllant G."/>
            <person name="Romalde J.L."/>
            <person name="Doce A."/>
            <person name="Eggermont M."/>
            <person name="Defoirdt T."/>
        </authorList>
    </citation>
    <scope>NUCLEOTIDE SEQUENCE [LARGE SCALE GENOMIC DNA]</scope>
    <source>
        <strain evidence="3 4">CAIM 1827</strain>
    </source>
</reference>
<dbReference type="EMBL" id="NOIF01000337">
    <property type="protein sequence ID" value="OZS41422.1"/>
    <property type="molecule type" value="Genomic_DNA"/>
</dbReference>